<keyword evidence="6" id="KW-0472">Membrane</keyword>
<evidence type="ECO:0000313" key="9">
    <source>
        <dbReference type="EMBL" id="ORC36532.1"/>
    </source>
</evidence>
<dbReference type="GO" id="GO:0071973">
    <property type="term" value="P:bacterial-type flagellum-dependent cell motility"/>
    <property type="evidence" value="ECO:0007669"/>
    <property type="project" value="InterPro"/>
</dbReference>
<dbReference type="EMBL" id="MWQY01000005">
    <property type="protein sequence ID" value="ORC36532.1"/>
    <property type="molecule type" value="Genomic_DNA"/>
</dbReference>
<comment type="function">
    <text evidence="1">Assembles around the rod to form the L-ring and probably protects the motor/basal body from shearing forces during rotation.</text>
</comment>
<dbReference type="STRING" id="1963862.B4O97_05525"/>
<accession>A0A1Y1S002</accession>
<evidence type="ECO:0000256" key="7">
    <source>
        <dbReference type="ARBA" id="ARBA00023143"/>
    </source>
</evidence>
<dbReference type="GO" id="GO:0009427">
    <property type="term" value="C:bacterial-type flagellum basal body, distal rod, L ring"/>
    <property type="evidence" value="ECO:0007669"/>
    <property type="project" value="InterPro"/>
</dbReference>
<evidence type="ECO:0000256" key="8">
    <source>
        <dbReference type="SAM" id="SignalP"/>
    </source>
</evidence>
<evidence type="ECO:0000256" key="3">
    <source>
        <dbReference type="ARBA" id="ARBA00004370"/>
    </source>
</evidence>
<evidence type="ECO:0000256" key="4">
    <source>
        <dbReference type="ARBA" id="ARBA00006929"/>
    </source>
</evidence>
<evidence type="ECO:0000313" key="10">
    <source>
        <dbReference type="Proteomes" id="UP000192343"/>
    </source>
</evidence>
<sequence>MRRLTALLSALILCTALLGADSLVPPDFPGYLSAAGSLQVGDLVGVRIDSETSMTYTSSFSTAGSVSLTFTGGEGDGLFNFLPSGSSQNQSTADGEEESILSTRLGARIVQTGPSGAVFLRGSRETRIDRAVQRVEIEGWANIRDLDEDATVDFDKLADSVLVFSSFIRGDEQVITDTDLQRPEEAQAPPEEEAAAGQELPLLPEGEEVPEALNEIPAENLPVETQQTGSAYTLSEDTRRRLLLEYINNMIYLLFSPAE</sequence>
<dbReference type="Proteomes" id="UP000192343">
    <property type="component" value="Unassembled WGS sequence"/>
</dbReference>
<evidence type="ECO:0008006" key="11">
    <source>
        <dbReference type="Google" id="ProtNLM"/>
    </source>
</evidence>
<organism evidence="9 10">
    <name type="scientific">Marispirochaeta aestuarii</name>
    <dbReference type="NCBI Taxonomy" id="1963862"/>
    <lineage>
        <taxon>Bacteria</taxon>
        <taxon>Pseudomonadati</taxon>
        <taxon>Spirochaetota</taxon>
        <taxon>Spirochaetia</taxon>
        <taxon>Spirochaetales</taxon>
        <taxon>Spirochaetaceae</taxon>
        <taxon>Marispirochaeta</taxon>
    </lineage>
</organism>
<comment type="caution">
    <text evidence="9">The sequence shown here is derived from an EMBL/GenBank/DDBJ whole genome shotgun (WGS) entry which is preliminary data.</text>
</comment>
<keyword evidence="5 8" id="KW-0732">Signal</keyword>
<dbReference type="Pfam" id="PF02107">
    <property type="entry name" value="FlgH"/>
    <property type="match status" value="1"/>
</dbReference>
<dbReference type="GO" id="GO:0016020">
    <property type="term" value="C:membrane"/>
    <property type="evidence" value="ECO:0007669"/>
    <property type="project" value="UniProtKB-SubCell"/>
</dbReference>
<dbReference type="InterPro" id="IPR000527">
    <property type="entry name" value="Flag_Lring"/>
</dbReference>
<keyword evidence="7" id="KW-0975">Bacterial flagellum</keyword>
<dbReference type="RefSeq" id="WP_083049037.1">
    <property type="nucleotide sequence ID" value="NZ_MWQY01000005.1"/>
</dbReference>
<name>A0A1Y1S002_9SPIO</name>
<reference evidence="9 10" key="1">
    <citation type="submission" date="2017-03" db="EMBL/GenBank/DDBJ databases">
        <title>Draft Genome sequence of Marispirochaeta sp. strain JC444.</title>
        <authorList>
            <person name="Shivani Y."/>
            <person name="Subhash Y."/>
            <person name="Sasikala C."/>
            <person name="Ramana C."/>
        </authorList>
    </citation>
    <scope>NUCLEOTIDE SEQUENCE [LARGE SCALE GENOMIC DNA]</scope>
    <source>
        <strain evidence="9 10">JC444</strain>
    </source>
</reference>
<proteinExistence type="inferred from homology"/>
<keyword evidence="10" id="KW-1185">Reference proteome</keyword>
<dbReference type="GO" id="GO:0003774">
    <property type="term" value="F:cytoskeletal motor activity"/>
    <property type="evidence" value="ECO:0007669"/>
    <property type="project" value="InterPro"/>
</dbReference>
<evidence type="ECO:0000256" key="5">
    <source>
        <dbReference type="ARBA" id="ARBA00022729"/>
    </source>
</evidence>
<dbReference type="AlphaFoldDB" id="A0A1Y1S002"/>
<gene>
    <name evidence="9" type="ORF">B4O97_05525</name>
</gene>
<evidence type="ECO:0000256" key="6">
    <source>
        <dbReference type="ARBA" id="ARBA00023136"/>
    </source>
</evidence>
<comment type="similarity">
    <text evidence="4">Belongs to the FlgH family.</text>
</comment>
<evidence type="ECO:0000256" key="1">
    <source>
        <dbReference type="ARBA" id="ARBA00002591"/>
    </source>
</evidence>
<comment type="subcellular location">
    <subcellularLocation>
        <location evidence="2">Bacterial flagellum basal body</location>
    </subcellularLocation>
    <subcellularLocation>
        <location evidence="3">Membrane</location>
    </subcellularLocation>
</comment>
<feature type="signal peptide" evidence="8">
    <location>
        <begin position="1"/>
        <end position="19"/>
    </location>
</feature>
<evidence type="ECO:0000256" key="2">
    <source>
        <dbReference type="ARBA" id="ARBA00004117"/>
    </source>
</evidence>
<feature type="chain" id="PRO_5013208753" description="FecR protein domain-containing protein" evidence="8">
    <location>
        <begin position="20"/>
        <end position="259"/>
    </location>
</feature>
<dbReference type="OrthoDB" id="9846302at2"/>
<protein>
    <recommendedName>
        <fullName evidence="11">FecR protein domain-containing protein</fullName>
    </recommendedName>
</protein>